<dbReference type="AlphaFoldDB" id="A0A7W5DN22"/>
<reference evidence="1 2" key="1">
    <citation type="submission" date="2020-08" db="EMBL/GenBank/DDBJ databases">
        <title>Genomic Encyclopedia of Type Strains, Phase III (KMG-III): the genomes of soil and plant-associated and newly described type strains.</title>
        <authorList>
            <person name="Whitman W."/>
        </authorList>
    </citation>
    <scope>NUCLEOTIDE SEQUENCE [LARGE SCALE GENOMIC DNA]</scope>
    <source>
        <strain evidence="1 2">CECT 7341</strain>
    </source>
</reference>
<protein>
    <submittedName>
        <fullName evidence="1">Uncharacterized protein</fullName>
    </submittedName>
</protein>
<keyword evidence="2" id="KW-1185">Reference proteome</keyword>
<accession>A0A7W5DN22</accession>
<comment type="caution">
    <text evidence="1">The sequence shown here is derived from an EMBL/GenBank/DDBJ whole genome shotgun (WGS) entry which is preliminary data.</text>
</comment>
<gene>
    <name evidence="1" type="ORF">FHR95_003148</name>
</gene>
<organism evidence="1 2">
    <name type="scientific">Halomonas fontilapidosi</name>
    <dbReference type="NCBI Taxonomy" id="616675"/>
    <lineage>
        <taxon>Bacteria</taxon>
        <taxon>Pseudomonadati</taxon>
        <taxon>Pseudomonadota</taxon>
        <taxon>Gammaproteobacteria</taxon>
        <taxon>Oceanospirillales</taxon>
        <taxon>Halomonadaceae</taxon>
        <taxon>Halomonas</taxon>
    </lineage>
</organism>
<evidence type="ECO:0000313" key="2">
    <source>
        <dbReference type="Proteomes" id="UP000563050"/>
    </source>
</evidence>
<dbReference type="Proteomes" id="UP000563050">
    <property type="component" value="Unassembled WGS sequence"/>
</dbReference>
<sequence length="36" mass="4377">MTIGIEDFRDAHDLRLDRMLLQPFVNPPRDLKRQRL</sequence>
<evidence type="ECO:0000313" key="1">
    <source>
        <dbReference type="EMBL" id="MBB3185558.1"/>
    </source>
</evidence>
<name>A0A7W5DN22_9GAMM</name>
<proteinExistence type="predicted"/>
<dbReference type="EMBL" id="JACHXQ010000014">
    <property type="protein sequence ID" value="MBB3185558.1"/>
    <property type="molecule type" value="Genomic_DNA"/>
</dbReference>